<dbReference type="RefSeq" id="XP_052123168.1">
    <property type="nucleotide sequence ID" value="XM_052267208.1"/>
</dbReference>
<reference evidence="3" key="1">
    <citation type="submission" date="2025-08" db="UniProtKB">
        <authorList>
            <consortium name="RefSeq"/>
        </authorList>
    </citation>
    <scope>IDENTIFICATION</scope>
    <source>
        <tissue evidence="3">Whole organism</tissue>
    </source>
</reference>
<dbReference type="KEGG" id="foc:127749342"/>
<protein>
    <submittedName>
        <fullName evidence="3">Uncharacterized protein LOC127749342</fullName>
    </submittedName>
</protein>
<evidence type="ECO:0000259" key="1">
    <source>
        <dbReference type="PROSITE" id="PS50181"/>
    </source>
</evidence>
<accession>A0A9C6WZJ6</accession>
<feature type="domain" description="F-box" evidence="1">
    <location>
        <begin position="18"/>
        <end position="65"/>
    </location>
</feature>
<evidence type="ECO:0000313" key="2">
    <source>
        <dbReference type="Proteomes" id="UP000504606"/>
    </source>
</evidence>
<dbReference type="InterPro" id="IPR036047">
    <property type="entry name" value="F-box-like_dom_sf"/>
</dbReference>
<dbReference type="GeneID" id="127749342"/>
<dbReference type="Pfam" id="PF00646">
    <property type="entry name" value="F-box"/>
    <property type="match status" value="1"/>
</dbReference>
<dbReference type="Proteomes" id="UP000504606">
    <property type="component" value="Unplaced"/>
</dbReference>
<dbReference type="AlphaFoldDB" id="A0A9C6WZJ6"/>
<name>A0A9C6WZJ6_FRAOC</name>
<keyword evidence="2" id="KW-1185">Reference proteome</keyword>
<organism evidence="2 3">
    <name type="scientific">Frankliniella occidentalis</name>
    <name type="common">Western flower thrips</name>
    <name type="synonym">Euthrips occidentalis</name>
    <dbReference type="NCBI Taxonomy" id="133901"/>
    <lineage>
        <taxon>Eukaryota</taxon>
        <taxon>Metazoa</taxon>
        <taxon>Ecdysozoa</taxon>
        <taxon>Arthropoda</taxon>
        <taxon>Hexapoda</taxon>
        <taxon>Insecta</taxon>
        <taxon>Pterygota</taxon>
        <taxon>Neoptera</taxon>
        <taxon>Paraneoptera</taxon>
        <taxon>Thysanoptera</taxon>
        <taxon>Terebrantia</taxon>
        <taxon>Thripoidea</taxon>
        <taxon>Thripidae</taxon>
        <taxon>Frankliniella</taxon>
    </lineage>
</organism>
<proteinExistence type="predicted"/>
<gene>
    <name evidence="3" type="primary">LOC127749342</name>
</gene>
<evidence type="ECO:0000313" key="3">
    <source>
        <dbReference type="RefSeq" id="XP_052123168.1"/>
    </source>
</evidence>
<dbReference type="PROSITE" id="PS50181">
    <property type="entry name" value="FBOX"/>
    <property type="match status" value="1"/>
</dbReference>
<dbReference type="SUPFAM" id="SSF81383">
    <property type="entry name" value="F-box domain"/>
    <property type="match status" value="1"/>
</dbReference>
<sequence>MLSKLKRPSRDASAKRNPPTILSLPDLALERVLSHLSVEDLCAAGQALPRVAALSRECRALWRGKKASFHQLGDLMAMLRVIPRIASLQYTVVYDWRGPSDPFMCLYFDHPNSTSDFTVFGLVTERVAAHIREHIGVPLRSGLPESQWPLGLFRKLQNFGCRENLHAEALLGFGGPQGKAPAAIYNSFDDMVFRPRGALSSFLKALSKKHHALLPWSSGGQLPVETSSVGDSLTVEADKHIHAATPRMRGLEELGISMTSAMFCEKVIDFLSSWPSQPPPSTSSALSNLIQRLALDIGSTLLSLRYQHSVFLVQHRPHPKVFIDPSPSAVYALNLLVLTSSSDNCSDCSLGRGCPTAALLILALKDLVRRAPMPIHVMFRLCRSATASPQAPRYRLLYRHPTAPDCLLCAEAAAAARVCSDTTGATSDVIHVPLPPPLL</sequence>
<dbReference type="InterPro" id="IPR001810">
    <property type="entry name" value="F-box_dom"/>
</dbReference>